<evidence type="ECO:0000313" key="3">
    <source>
        <dbReference type="Proteomes" id="UP000637788"/>
    </source>
</evidence>
<dbReference type="RefSeq" id="WP_189327863.1">
    <property type="nucleotide sequence ID" value="NZ_BMPQ01000068.1"/>
</dbReference>
<keyword evidence="1" id="KW-0732">Signal</keyword>
<keyword evidence="3" id="KW-1185">Reference proteome</keyword>
<feature type="chain" id="PRO_5038009590" evidence="1">
    <location>
        <begin position="34"/>
        <end position="82"/>
    </location>
</feature>
<reference evidence="2" key="1">
    <citation type="journal article" date="2014" name="Int. J. Syst. Evol. Microbiol.">
        <title>Complete genome sequence of Corynebacterium casei LMG S-19264T (=DSM 44701T), isolated from a smear-ripened cheese.</title>
        <authorList>
            <consortium name="US DOE Joint Genome Institute (JGI-PGF)"/>
            <person name="Walter F."/>
            <person name="Albersmeier A."/>
            <person name="Kalinowski J."/>
            <person name="Ruckert C."/>
        </authorList>
    </citation>
    <scope>NUCLEOTIDE SEQUENCE</scope>
    <source>
        <strain evidence="2">JCM 3035</strain>
    </source>
</reference>
<comment type="caution">
    <text evidence="2">The sequence shown here is derived from an EMBL/GenBank/DDBJ whole genome shotgun (WGS) entry which is preliminary data.</text>
</comment>
<reference evidence="2" key="2">
    <citation type="submission" date="2020-09" db="EMBL/GenBank/DDBJ databases">
        <authorList>
            <person name="Sun Q."/>
            <person name="Ohkuma M."/>
        </authorList>
    </citation>
    <scope>NUCLEOTIDE SEQUENCE</scope>
    <source>
        <strain evidence="2">JCM 3035</strain>
    </source>
</reference>
<feature type="signal peptide" evidence="1">
    <location>
        <begin position="1"/>
        <end position="33"/>
    </location>
</feature>
<name>A0A917VUB5_9ACTN</name>
<dbReference type="Proteomes" id="UP000637788">
    <property type="component" value="Unassembled WGS sequence"/>
</dbReference>
<organism evidence="2 3">
    <name type="scientific">Streptomyces flaveus</name>
    <dbReference type="NCBI Taxonomy" id="66370"/>
    <lineage>
        <taxon>Bacteria</taxon>
        <taxon>Bacillati</taxon>
        <taxon>Actinomycetota</taxon>
        <taxon>Actinomycetes</taxon>
        <taxon>Kitasatosporales</taxon>
        <taxon>Streptomycetaceae</taxon>
        <taxon>Streptomyces</taxon>
        <taxon>Streptomyces aurantiacus group</taxon>
    </lineage>
</organism>
<protein>
    <submittedName>
        <fullName evidence="2">Uncharacterized protein</fullName>
    </submittedName>
</protein>
<dbReference type="AlphaFoldDB" id="A0A917VUB5"/>
<dbReference type="EMBL" id="BMPQ01000068">
    <property type="protein sequence ID" value="GGL18494.1"/>
    <property type="molecule type" value="Genomic_DNA"/>
</dbReference>
<accession>A0A917VUB5</accession>
<dbReference type="PROSITE" id="PS51318">
    <property type="entry name" value="TAT"/>
    <property type="match status" value="1"/>
</dbReference>
<dbReference type="InterPro" id="IPR006311">
    <property type="entry name" value="TAT_signal"/>
</dbReference>
<sequence length="82" mass="8620">MSWLQHPHSRRRVMAVTAGLVAGATLPAMRAAAATTAQQERFINPVTLVERRAGGAVGVVAWRCVAPREVVDAVGDWAAGTA</sequence>
<gene>
    <name evidence="2" type="ORF">GCM10010094_94440</name>
</gene>
<evidence type="ECO:0000256" key="1">
    <source>
        <dbReference type="SAM" id="SignalP"/>
    </source>
</evidence>
<proteinExistence type="predicted"/>
<evidence type="ECO:0000313" key="2">
    <source>
        <dbReference type="EMBL" id="GGL18494.1"/>
    </source>
</evidence>